<dbReference type="Proteomes" id="UP000034753">
    <property type="component" value="Unassembled WGS sequence"/>
</dbReference>
<gene>
    <name evidence="1" type="ORF">UU67_C0073G0004</name>
</gene>
<dbReference type="EMBL" id="LCBN01000073">
    <property type="protein sequence ID" value="KKS11433.1"/>
    <property type="molecule type" value="Genomic_DNA"/>
</dbReference>
<protein>
    <recommendedName>
        <fullName evidence="3">Transcriptional modulator of MazE/toxin, MazF</fullName>
    </recommendedName>
</protein>
<dbReference type="Pfam" id="PF02452">
    <property type="entry name" value="PemK_toxin"/>
    <property type="match status" value="1"/>
</dbReference>
<reference evidence="1 2" key="1">
    <citation type="journal article" date="2015" name="Nature">
        <title>rRNA introns, odd ribosomes, and small enigmatic genomes across a large radiation of phyla.</title>
        <authorList>
            <person name="Brown C.T."/>
            <person name="Hug L.A."/>
            <person name="Thomas B.C."/>
            <person name="Sharon I."/>
            <person name="Castelle C.J."/>
            <person name="Singh A."/>
            <person name="Wilkins M.J."/>
            <person name="Williams K.H."/>
            <person name="Banfield J.F."/>
        </authorList>
    </citation>
    <scope>NUCLEOTIDE SEQUENCE [LARGE SCALE GENOMIC DNA]</scope>
</reference>
<comment type="caution">
    <text evidence="1">The sequence shown here is derived from an EMBL/GenBank/DDBJ whole genome shotgun (WGS) entry which is preliminary data.</text>
</comment>
<dbReference type="InterPro" id="IPR011067">
    <property type="entry name" value="Plasmid_toxin/cell-grow_inhib"/>
</dbReference>
<dbReference type="SUPFAM" id="SSF50118">
    <property type="entry name" value="Cell growth inhibitor/plasmid maintenance toxic component"/>
    <property type="match status" value="1"/>
</dbReference>
<evidence type="ECO:0000313" key="1">
    <source>
        <dbReference type="EMBL" id="KKS11433.1"/>
    </source>
</evidence>
<proteinExistence type="predicted"/>
<evidence type="ECO:0000313" key="2">
    <source>
        <dbReference type="Proteomes" id="UP000034753"/>
    </source>
</evidence>
<accession>A0A0G0ZEG2</accession>
<dbReference type="GO" id="GO:0003677">
    <property type="term" value="F:DNA binding"/>
    <property type="evidence" value="ECO:0007669"/>
    <property type="project" value="InterPro"/>
</dbReference>
<sequence length="108" mass="12084">MSKGDIILIPFPFTDLSGQKVRPALVLHAEKKSGDCVVAFLSSMRPRRISFFDLPVISSNRNGLKIQSLVKVNKIATLEKKLFLGQLGKLESSYMIQVDNKLRRLLGL</sequence>
<name>A0A0G0ZEG2_9BACT</name>
<organism evidence="1 2">
    <name type="scientific">Candidatus Daviesbacteria bacterium GW2011_GWB1_41_5</name>
    <dbReference type="NCBI Taxonomy" id="1618429"/>
    <lineage>
        <taxon>Bacteria</taxon>
        <taxon>Candidatus Daviesiibacteriota</taxon>
    </lineage>
</organism>
<evidence type="ECO:0008006" key="3">
    <source>
        <dbReference type="Google" id="ProtNLM"/>
    </source>
</evidence>
<dbReference type="AlphaFoldDB" id="A0A0G0ZEG2"/>
<dbReference type="InterPro" id="IPR003477">
    <property type="entry name" value="PemK-like"/>
</dbReference>
<dbReference type="Gene3D" id="2.30.30.110">
    <property type="match status" value="1"/>
</dbReference>